<proteinExistence type="predicted"/>
<gene>
    <name evidence="3" type="ORF">CRG98_023881</name>
</gene>
<comment type="caution">
    <text evidence="3">The sequence shown here is derived from an EMBL/GenBank/DDBJ whole genome shotgun (WGS) entry which is preliminary data.</text>
</comment>
<dbReference type="Pfam" id="PF00481">
    <property type="entry name" value="PP2C"/>
    <property type="match status" value="1"/>
</dbReference>
<evidence type="ECO:0000313" key="4">
    <source>
        <dbReference type="Proteomes" id="UP000233551"/>
    </source>
</evidence>
<dbReference type="SUPFAM" id="SSF81606">
    <property type="entry name" value="PP2C-like"/>
    <property type="match status" value="1"/>
</dbReference>
<feature type="transmembrane region" description="Helical" evidence="1">
    <location>
        <begin position="100"/>
        <end position="119"/>
    </location>
</feature>
<organism evidence="3 4">
    <name type="scientific">Punica granatum</name>
    <name type="common">Pomegranate</name>
    <dbReference type="NCBI Taxonomy" id="22663"/>
    <lineage>
        <taxon>Eukaryota</taxon>
        <taxon>Viridiplantae</taxon>
        <taxon>Streptophyta</taxon>
        <taxon>Embryophyta</taxon>
        <taxon>Tracheophyta</taxon>
        <taxon>Spermatophyta</taxon>
        <taxon>Magnoliopsida</taxon>
        <taxon>eudicotyledons</taxon>
        <taxon>Gunneridae</taxon>
        <taxon>Pentapetalae</taxon>
        <taxon>rosids</taxon>
        <taxon>malvids</taxon>
        <taxon>Myrtales</taxon>
        <taxon>Lythraceae</taxon>
        <taxon>Punica</taxon>
    </lineage>
</organism>
<dbReference type="PROSITE" id="PS51746">
    <property type="entry name" value="PPM_2"/>
    <property type="match status" value="1"/>
</dbReference>
<dbReference type="InterPro" id="IPR036457">
    <property type="entry name" value="PPM-type-like_dom_sf"/>
</dbReference>
<protein>
    <recommendedName>
        <fullName evidence="2">PPM-type phosphatase domain-containing protein</fullName>
    </recommendedName>
</protein>
<dbReference type="AlphaFoldDB" id="A0A2I0JHK9"/>
<evidence type="ECO:0000256" key="1">
    <source>
        <dbReference type="SAM" id="Phobius"/>
    </source>
</evidence>
<dbReference type="InterPro" id="IPR001932">
    <property type="entry name" value="PPM-type_phosphatase-like_dom"/>
</dbReference>
<dbReference type="EMBL" id="PGOL01001680">
    <property type="protein sequence ID" value="PKI55749.1"/>
    <property type="molecule type" value="Genomic_DNA"/>
</dbReference>
<accession>A0A2I0JHK9</accession>
<dbReference type="Gene3D" id="3.60.40.10">
    <property type="entry name" value="PPM-type phosphatase domain"/>
    <property type="match status" value="1"/>
</dbReference>
<keyword evidence="4" id="KW-1185">Reference proteome</keyword>
<dbReference type="STRING" id="22663.A0A2I0JHK9"/>
<sequence length="138" mass="16119">MDDGEAWQHHQLTQKILETQTSSAALDLQGDSDQDTRFFICVEGHRIRVKHLKQWAIAEPETKILRIATDDEFLILASDGLWDKVRNAKKFRTEEAMRQIVVAVVHYYQISISLSFWLIHRSSIDEGTLFRYIDPFTQ</sequence>
<keyword evidence="1" id="KW-1133">Transmembrane helix</keyword>
<name>A0A2I0JHK9_PUNGR</name>
<feature type="domain" description="PPM-type phosphatase" evidence="2">
    <location>
        <begin position="1"/>
        <end position="138"/>
    </location>
</feature>
<reference evidence="3 4" key="1">
    <citation type="submission" date="2017-11" db="EMBL/GenBank/DDBJ databases">
        <title>De-novo sequencing of pomegranate (Punica granatum L.) genome.</title>
        <authorList>
            <person name="Akparov Z."/>
            <person name="Amiraslanov A."/>
            <person name="Hajiyeva S."/>
            <person name="Abbasov M."/>
            <person name="Kaur K."/>
            <person name="Hamwieh A."/>
            <person name="Solovyev V."/>
            <person name="Salamov A."/>
            <person name="Braich B."/>
            <person name="Kosarev P."/>
            <person name="Mahmoud A."/>
            <person name="Hajiyev E."/>
            <person name="Babayeva S."/>
            <person name="Izzatullayeva V."/>
            <person name="Mammadov A."/>
            <person name="Mammadov A."/>
            <person name="Sharifova S."/>
            <person name="Ojaghi J."/>
            <person name="Eynullazada K."/>
            <person name="Bayramov B."/>
            <person name="Abdulazimova A."/>
            <person name="Shahmuradov I."/>
        </authorList>
    </citation>
    <scope>NUCLEOTIDE SEQUENCE [LARGE SCALE GENOMIC DNA]</scope>
    <source>
        <strain evidence="4">cv. AG2017</strain>
        <tissue evidence="3">Leaf</tissue>
    </source>
</reference>
<keyword evidence="1" id="KW-0472">Membrane</keyword>
<evidence type="ECO:0000313" key="3">
    <source>
        <dbReference type="EMBL" id="PKI55749.1"/>
    </source>
</evidence>
<evidence type="ECO:0000259" key="2">
    <source>
        <dbReference type="PROSITE" id="PS51746"/>
    </source>
</evidence>
<dbReference type="Proteomes" id="UP000233551">
    <property type="component" value="Unassembled WGS sequence"/>
</dbReference>
<keyword evidence="1" id="KW-0812">Transmembrane</keyword>